<evidence type="ECO:0000313" key="2">
    <source>
        <dbReference type="Proteomes" id="UP000245783"/>
    </source>
</evidence>
<dbReference type="EMBL" id="KZ819427">
    <property type="protein sequence ID" value="PWN40173.1"/>
    <property type="molecule type" value="Genomic_DNA"/>
</dbReference>
<dbReference type="AlphaFoldDB" id="A0A316VUP8"/>
<dbReference type="GeneID" id="37036508"/>
<sequence length="443" mass="48460">MSLSVTLKYHPSTSLPLIHSHHLVYPQLFNSPFQATAPPASLTYKTIQMSSVAATHAKMAPAPNTGTATAAPSAVGTITLVGGAKGEQSPETLAALNGGAARLAGMLPAFRPVDQLFFTLKHVLPVMILQYISQTAASSQPASGADEASQWTVKTVAAVYAATYILLGLNTTKFLAAFSHKWGYLDRDVERNGRTAETIGYSSLSATFVISSVARIAAGAYFYRSSIGAPSLSLSLPFKMSLYAIIFDFFYYVYHRLQHSSLIPGLRALHMAGEHRATDSHPTPGMVTLQSRPTSHLDPIRAVGLHLAAMSVFSYLPITFGFHEWFYVTCAMLYTELYCLSGARVHSEACTTALLVRWTGDRTLNPINPLPRLTQFDKNNEDTDQHYLAAVSDKKLKLANFGQQSRVWDDIFGTVTDRLECRELSINWSLSASDRVPHFMKST</sequence>
<name>A0A316VUP8_9BASI</name>
<dbReference type="InParanoid" id="A0A316VUP8"/>
<organism evidence="1 2">
    <name type="scientific">Ceraceosorus guamensis</name>
    <dbReference type="NCBI Taxonomy" id="1522189"/>
    <lineage>
        <taxon>Eukaryota</taxon>
        <taxon>Fungi</taxon>
        <taxon>Dikarya</taxon>
        <taxon>Basidiomycota</taxon>
        <taxon>Ustilaginomycotina</taxon>
        <taxon>Exobasidiomycetes</taxon>
        <taxon>Ceraceosorales</taxon>
        <taxon>Ceraceosoraceae</taxon>
        <taxon>Ceraceosorus</taxon>
    </lineage>
</organism>
<dbReference type="RefSeq" id="XP_025367333.1">
    <property type="nucleotide sequence ID" value="XM_025514638.1"/>
</dbReference>
<accession>A0A316VUP8</accession>
<evidence type="ECO:0000313" key="1">
    <source>
        <dbReference type="EMBL" id="PWN40173.1"/>
    </source>
</evidence>
<reference evidence="1 2" key="1">
    <citation type="journal article" date="2018" name="Mol. Biol. Evol.">
        <title>Broad Genomic Sampling Reveals a Smut Pathogenic Ancestry of the Fungal Clade Ustilaginomycotina.</title>
        <authorList>
            <person name="Kijpornyongpan T."/>
            <person name="Mondo S.J."/>
            <person name="Barry K."/>
            <person name="Sandor L."/>
            <person name="Lee J."/>
            <person name="Lipzen A."/>
            <person name="Pangilinan J."/>
            <person name="LaButti K."/>
            <person name="Hainaut M."/>
            <person name="Henrissat B."/>
            <person name="Grigoriev I.V."/>
            <person name="Spatafora J.W."/>
            <person name="Aime M.C."/>
        </authorList>
    </citation>
    <scope>NUCLEOTIDE SEQUENCE [LARGE SCALE GENOMIC DNA]</scope>
    <source>
        <strain evidence="1 2">MCA 4658</strain>
    </source>
</reference>
<dbReference type="Proteomes" id="UP000245783">
    <property type="component" value="Unassembled WGS sequence"/>
</dbReference>
<dbReference type="OrthoDB" id="10304948at2759"/>
<proteinExistence type="predicted"/>
<dbReference type="STRING" id="1522189.A0A316VUP8"/>
<keyword evidence="2" id="KW-1185">Reference proteome</keyword>
<gene>
    <name evidence="1" type="ORF">IE81DRAFT_325832</name>
</gene>
<protein>
    <submittedName>
        <fullName evidence="1">Uncharacterized protein</fullName>
    </submittedName>
</protein>